<evidence type="ECO:0000259" key="3">
    <source>
        <dbReference type="PROSITE" id="PS50853"/>
    </source>
</evidence>
<dbReference type="InterPro" id="IPR036116">
    <property type="entry name" value="FN3_sf"/>
</dbReference>
<feature type="domain" description="Fibronectin type-III" evidence="3">
    <location>
        <begin position="1014"/>
        <end position="1105"/>
    </location>
</feature>
<feature type="domain" description="Fibronectin type-III" evidence="3">
    <location>
        <begin position="1108"/>
        <end position="1195"/>
    </location>
</feature>
<dbReference type="CDD" id="cd00063">
    <property type="entry name" value="FN3"/>
    <property type="match status" value="6"/>
</dbReference>
<evidence type="ECO:0000256" key="2">
    <source>
        <dbReference type="SAM" id="SignalP"/>
    </source>
</evidence>
<feature type="domain" description="Fibronectin type-III" evidence="3">
    <location>
        <begin position="510"/>
        <end position="603"/>
    </location>
</feature>
<gene>
    <name evidence="4" type="ORF">ABS766_15795</name>
</gene>
<dbReference type="RefSeq" id="WP_408086160.1">
    <property type="nucleotide sequence ID" value="NZ_JBELPZ010000023.1"/>
</dbReference>
<dbReference type="SUPFAM" id="SSF49265">
    <property type="entry name" value="Fibronectin type III"/>
    <property type="match status" value="4"/>
</dbReference>
<dbReference type="Gene3D" id="2.60.40.10">
    <property type="entry name" value="Immunoglobulins"/>
    <property type="match status" value="7"/>
</dbReference>
<dbReference type="Gene3D" id="2.60.120.200">
    <property type="match status" value="1"/>
</dbReference>
<keyword evidence="5" id="KW-1185">Reference proteome</keyword>
<feature type="domain" description="Fibronectin type-III" evidence="3">
    <location>
        <begin position="411"/>
        <end position="507"/>
    </location>
</feature>
<dbReference type="SMART" id="SM00060">
    <property type="entry name" value="FN3"/>
    <property type="match status" value="7"/>
</dbReference>
<feature type="chain" id="PRO_5047307285" evidence="2">
    <location>
        <begin position="20"/>
        <end position="1747"/>
    </location>
</feature>
<dbReference type="EMBL" id="JBELPZ010000023">
    <property type="protein sequence ID" value="MFL9845884.1"/>
    <property type="molecule type" value="Genomic_DNA"/>
</dbReference>
<dbReference type="PANTHER" id="PTHR46708:SF2">
    <property type="entry name" value="FIBRONECTIN TYPE-III DOMAIN-CONTAINING PROTEIN"/>
    <property type="match status" value="1"/>
</dbReference>
<name>A0ABW8Z0K2_9FLAO</name>
<reference evidence="4 5" key="1">
    <citation type="submission" date="2024-06" db="EMBL/GenBank/DDBJ databases">
        <authorList>
            <person name="Kaempfer P."/>
            <person name="Viver T."/>
        </authorList>
    </citation>
    <scope>NUCLEOTIDE SEQUENCE [LARGE SCALE GENOMIC DNA]</scope>
    <source>
        <strain evidence="4 5">ST-119</strain>
    </source>
</reference>
<feature type="non-terminal residue" evidence="4">
    <location>
        <position position="1747"/>
    </location>
</feature>
<keyword evidence="1" id="KW-0677">Repeat</keyword>
<dbReference type="InterPro" id="IPR050991">
    <property type="entry name" value="ECM_Regulatory_Proteins"/>
</dbReference>
<feature type="domain" description="Fibronectin type-III" evidence="3">
    <location>
        <begin position="809"/>
        <end position="902"/>
    </location>
</feature>
<dbReference type="Proteomes" id="UP001629156">
    <property type="component" value="Unassembled WGS sequence"/>
</dbReference>
<organism evidence="4 5">
    <name type="scientific">Flavobacterium rhizosphaerae</name>
    <dbReference type="NCBI Taxonomy" id="3163298"/>
    <lineage>
        <taxon>Bacteria</taxon>
        <taxon>Pseudomonadati</taxon>
        <taxon>Bacteroidota</taxon>
        <taxon>Flavobacteriia</taxon>
        <taxon>Flavobacteriales</taxon>
        <taxon>Flavobacteriaceae</taxon>
        <taxon>Flavobacterium</taxon>
    </lineage>
</organism>
<keyword evidence="2" id="KW-0732">Signal</keyword>
<dbReference type="InterPro" id="IPR013783">
    <property type="entry name" value="Ig-like_fold"/>
</dbReference>
<protein>
    <submittedName>
        <fullName evidence="4">Fibronectin type III domain-containing protein</fullName>
    </submittedName>
</protein>
<dbReference type="NCBIfam" id="NF038128">
    <property type="entry name" value="choice_anch_J"/>
    <property type="match status" value="1"/>
</dbReference>
<evidence type="ECO:0000313" key="4">
    <source>
        <dbReference type="EMBL" id="MFL9845884.1"/>
    </source>
</evidence>
<proteinExistence type="predicted"/>
<feature type="domain" description="Fibronectin type-III" evidence="3">
    <location>
        <begin position="208"/>
        <end position="299"/>
    </location>
</feature>
<feature type="signal peptide" evidence="2">
    <location>
        <begin position="1"/>
        <end position="19"/>
    </location>
</feature>
<dbReference type="PROSITE" id="PS50853">
    <property type="entry name" value="FN3"/>
    <property type="match status" value="7"/>
</dbReference>
<comment type="caution">
    <text evidence="4">The sequence shown here is derived from an EMBL/GenBank/DDBJ whole genome shotgun (WGS) entry which is preliminary data.</text>
</comment>
<accession>A0ABW8Z0K2</accession>
<sequence>MKKITLLLFFMAFTFQMSAQLAEENFEGTWTPYPALAGFGEGSYGPPGWYIRNVAPNGPGKFWTQQASTSDYPAYGGSGHAAFLDRDNAPGTGVNLTEDWLITPQFNVPENPELHFFSRLTLNNNQGSVYDVRIGTDPTDPSTFISLIDSDGWTELEINPVQLDYVEKVIDIPASFEGTDVYIAFIMKGDQMDRWLIDNVKVVSECLAPTESSLTATNLGATTADLSWDNPSGATSWEVEVVADDDVPVGTGVVYTGTLPITVENLTASTCYKFYVRAVCGDGGTSDWIGPENFCTGVCEAEDQCTYSFVVWDSFGDGWNGNTMTVSQNGITMGTLTLPSGAGPNTISIALCDDQPLQLFWNSGGNFASEVGVSIINNYGQTIFTKNPGTGSQNTSLYSATIDCDTPLCLPTSGLTATGITTYTANLGWTGPATGNWEYYVVPTGAPAPTAITAGVVTTTNPVTATTVTTTGEDLDPDTTYQFYVRLICTDGTSTWAGPFSFTTLPTCPKPINITTTAIGMETVTIGWTETGTATQWEVYVVTNGSPAPTATTEGVVTTDNPLEYNTGLTAGTIYQVYVKAICTEDTDESQWSAPVTFNTTICNPEEQCNWTFTVWDSWGDGWNGNTMTVSQNGISVGTLTLPSGTGPVNITIPLCNDTPVELFWNSGGSFAGEVGVSVKNSFDQTLFTKNPGTGSQNTLLYTTTVDCDTPACLDPTALAAANIGTTTADLSWTGPLGATDWEVYIVETGGDAPTDTTEGDAAPAIPYNADELTPDTTYQFWVRANCASGNISGWAGPVSFTTLPTCPKPVNITVTAIGATQATIGWTESGTATQWEVIVVPTGSPAPTASSTGVVTSENPMIYDVDLVSGTIYQVYVRALCGGDDGNSTWTGPVTFNTTLCELEDQCNWVFTVWDSWGDGWNGNTMTVSQNGITVGTLTLPSGAGPVNITIPVCNDTPIQLFWNSGGSFANEVGVSVMNNFGQVLFTKNPGTGSQNTVLYTTTVDCDTPACLPPSGLTVIDTNTTDATVGWAGEDTGEWEVYYTTSGNAAPGADETEVIFTTTNPVVIENLEPSTLYDFYVRVVCEDEDHSTWAGPFTFETDPLCPEPLNVEIHCLNEDSATFTWVPDGSETSWEVAVIPASDPVPTTGEVVTDTHYYVEDLTTGTAYTFYVRAICSDIEGFSSWAEMDFTPPSVSPAAAQALCAGNLAVPQESNWGNTVPGYGQVGCLFSTPNPTWYYVTLDGDGEVVLNLTQVNLAGNPIDVDFAAFGPFESLQEACYSVGLPPNTDYIVDCSYSAAATETINVTGEAGDVFAILVTNFNGSQGSATITQTSGPDISCEPTVNVGPDLTFCQTDSYNITATVSNPGEEQEYTYQWFMDADPITPVIVETTDDSQTITVDEPGAHVYSVIVTMPIPVSDDPITDQATITLSPAFTVPTPDPITLCGPNGAADLDLSAVDFLGTLDPDNYELTGVYDSFSGATGGTNPIDISAPFEVSTQTLYVVVNDINVPGCKQIVQLAVTVNTAPDATISYNTPFCITGTPESVTLTGDTGGTYSSTDGLALDPSTGEITPDQSIAGTYTVTYTIPASECDEFTTTTEVVIQPVPQVTFSYDGSPYCANAGTASATFTGTTGGTFTADADVTIDVNTGDIDVANSVPGTYTVTYTVGNGACTGTYTADITIIEAPVPDVVSDVTECDSYSLPALTVGNYYTGSAATGDALSAGDIITSTQMIYIYAQSAENAD</sequence>
<dbReference type="InterPro" id="IPR003961">
    <property type="entry name" value="FN3_dom"/>
</dbReference>
<dbReference type="Pfam" id="PF00041">
    <property type="entry name" value="fn3"/>
    <property type="match status" value="5"/>
</dbReference>
<evidence type="ECO:0000313" key="5">
    <source>
        <dbReference type="Proteomes" id="UP001629156"/>
    </source>
</evidence>
<evidence type="ECO:0000256" key="1">
    <source>
        <dbReference type="ARBA" id="ARBA00022737"/>
    </source>
</evidence>
<dbReference type="PANTHER" id="PTHR46708">
    <property type="entry name" value="TENASCIN"/>
    <property type="match status" value="1"/>
</dbReference>
<feature type="domain" description="Fibronectin type-III" evidence="3">
    <location>
        <begin position="715"/>
        <end position="806"/>
    </location>
</feature>